<dbReference type="InterPro" id="IPR004276">
    <property type="entry name" value="GlycoTrans_28_N"/>
</dbReference>
<dbReference type="RefSeq" id="XP_001218598.1">
    <property type="nucleotide sequence ID" value="XM_001218597.1"/>
</dbReference>
<evidence type="ECO:0000256" key="2">
    <source>
        <dbReference type="ARBA" id="ARBA00022679"/>
    </source>
</evidence>
<keyword evidence="3" id="KW-0443">Lipid metabolism</keyword>
<dbReference type="GO" id="GO:0012505">
    <property type="term" value="C:endomembrane system"/>
    <property type="evidence" value="ECO:0007669"/>
    <property type="project" value="UniProtKB-SubCell"/>
</dbReference>
<feature type="domain" description="Glycosyltransferase family 28 N-terminal" evidence="5">
    <location>
        <begin position="78"/>
        <end position="241"/>
    </location>
</feature>
<dbReference type="Proteomes" id="UP000007963">
    <property type="component" value="Unassembled WGS sequence"/>
</dbReference>
<organism evidence="7 8">
    <name type="scientific">Aspergillus terreus (strain NIH 2624 / FGSC A1156)</name>
    <dbReference type="NCBI Taxonomy" id="341663"/>
    <lineage>
        <taxon>Eukaryota</taxon>
        <taxon>Fungi</taxon>
        <taxon>Dikarya</taxon>
        <taxon>Ascomycota</taxon>
        <taxon>Pezizomycotina</taxon>
        <taxon>Eurotiomycetes</taxon>
        <taxon>Eurotiomycetidae</taxon>
        <taxon>Eurotiales</taxon>
        <taxon>Aspergillaceae</taxon>
        <taxon>Aspergillus</taxon>
        <taxon>Aspergillus subgen. Circumdati</taxon>
    </lineage>
</organism>
<dbReference type="GO" id="GO:0016906">
    <property type="term" value="F:sterol 3-beta-glucosyltransferase activity"/>
    <property type="evidence" value="ECO:0007669"/>
    <property type="project" value="UniProtKB-ARBA"/>
</dbReference>
<dbReference type="FunFam" id="3.40.50.2000:FF:000009">
    <property type="entry name" value="Sterol 3-beta-glucosyltransferase UGT80A2"/>
    <property type="match status" value="1"/>
</dbReference>
<dbReference type="Pfam" id="PF03033">
    <property type="entry name" value="Glyco_transf_28"/>
    <property type="match status" value="1"/>
</dbReference>
<evidence type="ECO:0000256" key="3">
    <source>
        <dbReference type="ARBA" id="ARBA00023098"/>
    </source>
</evidence>
<feature type="domain" description="Erythromycin biosynthesis protein CIII-like C-terminal" evidence="6">
    <location>
        <begin position="401"/>
        <end position="498"/>
    </location>
</feature>
<dbReference type="SUPFAM" id="SSF53756">
    <property type="entry name" value="UDP-Glycosyltransferase/glycogen phosphorylase"/>
    <property type="match status" value="1"/>
</dbReference>
<dbReference type="STRING" id="341663.Q0C7T4"/>
<dbReference type="PANTHER" id="PTHR48050:SF13">
    <property type="entry name" value="STEROL 3-BETA-GLUCOSYLTRANSFERASE UGT80A2"/>
    <property type="match status" value="1"/>
</dbReference>
<dbReference type="HOGENOM" id="CLU_000537_1_1_1"/>
<dbReference type="Gene3D" id="3.40.50.2000">
    <property type="entry name" value="Glycogen Phosphorylase B"/>
    <property type="match status" value="2"/>
</dbReference>
<feature type="compositionally biased region" description="Polar residues" evidence="4">
    <location>
        <begin position="635"/>
        <end position="651"/>
    </location>
</feature>
<accession>Q0C7T4</accession>
<evidence type="ECO:0000313" key="8">
    <source>
        <dbReference type="Proteomes" id="UP000007963"/>
    </source>
</evidence>
<dbReference type="InterPro" id="IPR010610">
    <property type="entry name" value="EryCIII-like_C"/>
</dbReference>
<dbReference type="PANTHER" id="PTHR48050">
    <property type="entry name" value="STEROL 3-BETA-GLUCOSYLTRANSFERASE"/>
    <property type="match status" value="1"/>
</dbReference>
<evidence type="ECO:0000313" key="7">
    <source>
        <dbReference type="EMBL" id="EAU29247.1"/>
    </source>
</evidence>
<dbReference type="CDD" id="cd03784">
    <property type="entry name" value="GT1_Gtf-like"/>
    <property type="match status" value="1"/>
</dbReference>
<dbReference type="VEuPathDB" id="FungiDB:ATEG_10250"/>
<dbReference type="OrthoDB" id="5835829at2759"/>
<dbReference type="GO" id="GO:0005975">
    <property type="term" value="P:carbohydrate metabolic process"/>
    <property type="evidence" value="ECO:0007669"/>
    <property type="project" value="InterPro"/>
</dbReference>
<dbReference type="OMA" id="ELMTYMV"/>
<name>Q0C7T4_ASPTN</name>
<dbReference type="EMBL" id="CH476610">
    <property type="protein sequence ID" value="EAU29247.1"/>
    <property type="molecule type" value="Genomic_DNA"/>
</dbReference>
<gene>
    <name evidence="7" type="ORF">ATEG_10250</name>
</gene>
<dbReference type="FunFam" id="3.40.50.2000:FF:000268">
    <property type="entry name" value="Glycosyltransferase family 1 protein"/>
    <property type="match status" value="1"/>
</dbReference>
<proteinExistence type="predicted"/>
<dbReference type="GeneID" id="4354706"/>
<evidence type="ECO:0000256" key="1">
    <source>
        <dbReference type="ARBA" id="ARBA00004184"/>
    </source>
</evidence>
<dbReference type="InterPro" id="IPR050426">
    <property type="entry name" value="Glycosyltransferase_28"/>
</dbReference>
<dbReference type="Pfam" id="PF06722">
    <property type="entry name" value="EryCIII-like_C"/>
    <property type="match status" value="1"/>
</dbReference>
<protein>
    <submittedName>
        <fullName evidence="7">Uncharacterized protein</fullName>
    </submittedName>
</protein>
<feature type="region of interest" description="Disordered" evidence="4">
    <location>
        <begin position="635"/>
        <end position="671"/>
    </location>
</feature>
<keyword evidence="2" id="KW-0808">Transferase</keyword>
<dbReference type="GO" id="GO:0006629">
    <property type="term" value="P:lipid metabolic process"/>
    <property type="evidence" value="ECO:0007669"/>
    <property type="project" value="UniProtKB-KW"/>
</dbReference>
<reference evidence="8" key="1">
    <citation type="submission" date="2005-09" db="EMBL/GenBank/DDBJ databases">
        <title>Annotation of the Aspergillus terreus NIH2624 genome.</title>
        <authorList>
            <person name="Birren B.W."/>
            <person name="Lander E.S."/>
            <person name="Galagan J.E."/>
            <person name="Nusbaum C."/>
            <person name="Devon K."/>
            <person name="Henn M."/>
            <person name="Ma L.-J."/>
            <person name="Jaffe D.B."/>
            <person name="Butler J."/>
            <person name="Alvarez P."/>
            <person name="Gnerre S."/>
            <person name="Grabherr M."/>
            <person name="Kleber M."/>
            <person name="Mauceli E.W."/>
            <person name="Brockman W."/>
            <person name="Rounsley S."/>
            <person name="Young S.K."/>
            <person name="LaButti K."/>
            <person name="Pushparaj V."/>
            <person name="DeCaprio D."/>
            <person name="Crawford M."/>
            <person name="Koehrsen M."/>
            <person name="Engels R."/>
            <person name="Montgomery P."/>
            <person name="Pearson M."/>
            <person name="Howarth C."/>
            <person name="Larson L."/>
            <person name="Luoma S."/>
            <person name="White J."/>
            <person name="Alvarado L."/>
            <person name="Kodira C.D."/>
            <person name="Zeng Q."/>
            <person name="Oleary S."/>
            <person name="Yandava C."/>
            <person name="Denning D.W."/>
            <person name="Nierman W.C."/>
            <person name="Milne T."/>
            <person name="Madden K."/>
        </authorList>
    </citation>
    <scope>NUCLEOTIDE SEQUENCE [LARGE SCALE GENOMIC DNA]</scope>
    <source>
        <strain evidence="8">NIH 2624 / FGSC A1156</strain>
    </source>
</reference>
<sequence length="858" mass="94654">MADSVNETKLLASPVHSGVAVLGNGRLDIDLSDRSFAGWLARLEQHHRRQSFPEQREQSALPYTTPVGGDTLHLRLNIVIHVVGSRGDVQPFLALGKRLKKCGHRVRLATHLAFQSLVRDNGLEFFSIGGNPTELMTYMVKNAGLLPEFKTVRTGAVGRQRQDMKDIMNGCWRSCFTAGDGTSSDSILNHNIKLDDGQRPFVADAIIANPPSMAHIHCAERLGVPLTIIFTMPWSPTKAFPHPLANVHRHHTRPTIANLVSYNIVDMVLWGGLGGIINTLRRKSLGLDILDAAQAVAILHRLRIPNAYLWSPALLEKPPDWGDHIDICGFASLPVEVDYRPPDDLFVFLQMGPAPIYIGFGSIVVDNPRELSDIVIGAIERTGQRAIISKGWSGLDTGALTVPDHIFLLGECPHNWLFQYVSCVVHHGGAGTTQTGLKFGCPTVVIPFFGDQPFWGSIIADLGVGPIPVPYKELTIDRLADAIREALKPPLKRKAREISHRMSRESGLDNAVSSFHRHLPQARMRCALCPARPAVWKVKESRLVLSAFAMVVLVEAGLLAPRDLELYRAVHYDTSRDPQNPFSATSQALLGSISKFVTDIGDIVSNIKDVLPQRSARSLYAPQSLAEHINGSRTYSVRSDSNTMNQRNDLISSDGRVEVGSDQGRQLPSRNSNIRIPVTRRRLRRILCYTSHLSRQILDLIVIPPTEITLTLTRGIHNAPRLLHDDTVERVPKVTGARNGMKTAGQELILSIYKGVSGLVTLPYRGFKELDGKGLFKGIGNGAAGLLLKPMAGLCGLAAYPLAGFHEHLQKSLAEEKLTYIKEARIAEGFEEVRNSSFEERRDVVQSWRALHPSSNRN</sequence>
<evidence type="ECO:0000259" key="5">
    <source>
        <dbReference type="Pfam" id="PF03033"/>
    </source>
</evidence>
<dbReference type="AlphaFoldDB" id="Q0C7T4"/>
<evidence type="ECO:0000259" key="6">
    <source>
        <dbReference type="Pfam" id="PF06722"/>
    </source>
</evidence>
<dbReference type="InterPro" id="IPR002213">
    <property type="entry name" value="UDP_glucos_trans"/>
</dbReference>
<dbReference type="eggNOG" id="KOG1192">
    <property type="taxonomic scope" value="Eukaryota"/>
</dbReference>
<comment type="subcellular location">
    <subcellularLocation>
        <location evidence="1">Endomembrane system</location>
        <topology evidence="1">Peripheral membrane protein</topology>
    </subcellularLocation>
</comment>
<evidence type="ECO:0000256" key="4">
    <source>
        <dbReference type="SAM" id="MobiDB-lite"/>
    </source>
</evidence>